<dbReference type="AlphaFoldDB" id="A0A6J8EI81"/>
<proteinExistence type="predicted"/>
<protein>
    <submittedName>
        <fullName evidence="1">Uncharacterized protein</fullName>
    </submittedName>
</protein>
<evidence type="ECO:0000313" key="2">
    <source>
        <dbReference type="Proteomes" id="UP000507470"/>
    </source>
</evidence>
<dbReference type="EMBL" id="CACVKT020009086">
    <property type="protein sequence ID" value="CAC5420230.1"/>
    <property type="molecule type" value="Genomic_DNA"/>
</dbReference>
<name>A0A6J8EI81_MYTCO</name>
<sequence>MAQKRMARNKIMIDTFEGQHVIISNRKKWKYFENCSGMWIFFPGKEILLGPGSTPVSLISVKENGKFIREFKIKCIWESAKKKSSTELTDDSLDQLQEDIDIMDLDSEIYMQQNREFRDNIVLDFAISDETGISCHTTSLHCRERRKLVANNLIVEGTRESGPIMGVKNDYEFEFKFGPSIMDTLLNASN</sequence>
<dbReference type="OrthoDB" id="6049025at2759"/>
<reference evidence="1 2" key="1">
    <citation type="submission" date="2020-06" db="EMBL/GenBank/DDBJ databases">
        <authorList>
            <person name="Li R."/>
            <person name="Bekaert M."/>
        </authorList>
    </citation>
    <scope>NUCLEOTIDE SEQUENCE [LARGE SCALE GENOMIC DNA]</scope>
    <source>
        <strain evidence="2">wild</strain>
    </source>
</reference>
<accession>A0A6J8EI81</accession>
<organism evidence="1 2">
    <name type="scientific">Mytilus coruscus</name>
    <name type="common">Sea mussel</name>
    <dbReference type="NCBI Taxonomy" id="42192"/>
    <lineage>
        <taxon>Eukaryota</taxon>
        <taxon>Metazoa</taxon>
        <taxon>Spiralia</taxon>
        <taxon>Lophotrochozoa</taxon>
        <taxon>Mollusca</taxon>
        <taxon>Bivalvia</taxon>
        <taxon>Autobranchia</taxon>
        <taxon>Pteriomorphia</taxon>
        <taxon>Mytilida</taxon>
        <taxon>Mytiloidea</taxon>
        <taxon>Mytilidae</taxon>
        <taxon>Mytilinae</taxon>
        <taxon>Mytilus</taxon>
    </lineage>
</organism>
<gene>
    <name evidence="1" type="ORF">MCOR_52474</name>
</gene>
<keyword evidence="2" id="KW-1185">Reference proteome</keyword>
<evidence type="ECO:0000313" key="1">
    <source>
        <dbReference type="EMBL" id="CAC5420230.1"/>
    </source>
</evidence>
<dbReference type="Proteomes" id="UP000507470">
    <property type="component" value="Unassembled WGS sequence"/>
</dbReference>